<sequence length="360" mass="41010">MSDSSTSNTSPTQSAPSPPTTGTTQSSQSQQLVSTASNAVTVLPTQSPSTNNPAFAALPAELRLMIFEEITRRGHYRAWRSFRALCRDNFAVSNNPTNLVPFMRGAVSTEFVRDLGRYIEGPNRFWIRLCIDCQIPIPRYATYDYDPTADTRRPNNPMEEAAWVTNMERVFFRIVRRLAEGTTVPQYTLTAAQRQNLAPSRANIRNTTTLYEFSSALMTVGSQLQLLKEAWIFDHHHQHMDDSTHELGVALPQYRVPDIVLRVGQLKVTIERIAEALHHDIHSPVEPDQGANSDYKQFLIRHLKYIVGDLWNISRPRLRVLLANNRDKEYEAEREDLVVFLPAIRWLKSHADAFPPYTGF</sequence>
<evidence type="ECO:0000256" key="1">
    <source>
        <dbReference type="SAM" id="MobiDB-lite"/>
    </source>
</evidence>
<organism evidence="2 3">
    <name type="scientific">Ascobolus immersus RN42</name>
    <dbReference type="NCBI Taxonomy" id="1160509"/>
    <lineage>
        <taxon>Eukaryota</taxon>
        <taxon>Fungi</taxon>
        <taxon>Dikarya</taxon>
        <taxon>Ascomycota</taxon>
        <taxon>Pezizomycotina</taxon>
        <taxon>Pezizomycetes</taxon>
        <taxon>Pezizales</taxon>
        <taxon>Ascobolaceae</taxon>
        <taxon>Ascobolus</taxon>
    </lineage>
</organism>
<feature type="region of interest" description="Disordered" evidence="1">
    <location>
        <begin position="1"/>
        <end position="33"/>
    </location>
</feature>
<keyword evidence="3" id="KW-1185">Reference proteome</keyword>
<gene>
    <name evidence="2" type="ORF">BJ508DRAFT_336768</name>
</gene>
<dbReference type="EMBL" id="ML120053">
    <property type="protein sequence ID" value="RPA70804.1"/>
    <property type="molecule type" value="Genomic_DNA"/>
</dbReference>
<protein>
    <submittedName>
        <fullName evidence="2">Uncharacterized protein</fullName>
    </submittedName>
</protein>
<accession>A0A3N4HMB1</accession>
<proteinExistence type="predicted"/>
<dbReference type="Proteomes" id="UP000275078">
    <property type="component" value="Unassembled WGS sequence"/>
</dbReference>
<evidence type="ECO:0000313" key="2">
    <source>
        <dbReference type="EMBL" id="RPA70804.1"/>
    </source>
</evidence>
<dbReference type="AlphaFoldDB" id="A0A3N4HMB1"/>
<evidence type="ECO:0000313" key="3">
    <source>
        <dbReference type="Proteomes" id="UP000275078"/>
    </source>
</evidence>
<name>A0A3N4HMB1_ASCIM</name>
<reference evidence="2 3" key="1">
    <citation type="journal article" date="2018" name="Nat. Ecol. Evol.">
        <title>Pezizomycetes genomes reveal the molecular basis of ectomycorrhizal truffle lifestyle.</title>
        <authorList>
            <person name="Murat C."/>
            <person name="Payen T."/>
            <person name="Noel B."/>
            <person name="Kuo A."/>
            <person name="Morin E."/>
            <person name="Chen J."/>
            <person name="Kohler A."/>
            <person name="Krizsan K."/>
            <person name="Balestrini R."/>
            <person name="Da Silva C."/>
            <person name="Montanini B."/>
            <person name="Hainaut M."/>
            <person name="Levati E."/>
            <person name="Barry K.W."/>
            <person name="Belfiori B."/>
            <person name="Cichocki N."/>
            <person name="Clum A."/>
            <person name="Dockter R.B."/>
            <person name="Fauchery L."/>
            <person name="Guy J."/>
            <person name="Iotti M."/>
            <person name="Le Tacon F."/>
            <person name="Lindquist E.A."/>
            <person name="Lipzen A."/>
            <person name="Malagnac F."/>
            <person name="Mello A."/>
            <person name="Molinier V."/>
            <person name="Miyauchi S."/>
            <person name="Poulain J."/>
            <person name="Riccioni C."/>
            <person name="Rubini A."/>
            <person name="Sitrit Y."/>
            <person name="Splivallo R."/>
            <person name="Traeger S."/>
            <person name="Wang M."/>
            <person name="Zifcakova L."/>
            <person name="Wipf D."/>
            <person name="Zambonelli A."/>
            <person name="Paolocci F."/>
            <person name="Nowrousian M."/>
            <person name="Ottonello S."/>
            <person name="Baldrian P."/>
            <person name="Spatafora J.W."/>
            <person name="Henrissat B."/>
            <person name="Nagy L.G."/>
            <person name="Aury J.M."/>
            <person name="Wincker P."/>
            <person name="Grigoriev I.V."/>
            <person name="Bonfante P."/>
            <person name="Martin F.M."/>
        </authorList>
    </citation>
    <scope>NUCLEOTIDE SEQUENCE [LARGE SCALE GENOMIC DNA]</scope>
    <source>
        <strain evidence="2 3">RN42</strain>
    </source>
</reference>